<proteinExistence type="predicted"/>
<dbReference type="AlphaFoldDB" id="A0A7Z0WCJ0"/>
<name>A0A7Z0WCJ0_9PSEU</name>
<feature type="region of interest" description="Disordered" evidence="1">
    <location>
        <begin position="1"/>
        <end position="28"/>
    </location>
</feature>
<organism evidence="2 3">
    <name type="scientific">Actinophytocola xinjiangensis</name>
    <dbReference type="NCBI Taxonomy" id="485602"/>
    <lineage>
        <taxon>Bacteria</taxon>
        <taxon>Bacillati</taxon>
        <taxon>Actinomycetota</taxon>
        <taxon>Actinomycetes</taxon>
        <taxon>Pseudonocardiales</taxon>
        <taxon>Pseudonocardiaceae</taxon>
    </lineage>
</organism>
<comment type="caution">
    <text evidence="2">The sequence shown here is derived from an EMBL/GenBank/DDBJ whole genome shotgun (WGS) entry which is preliminary data.</text>
</comment>
<sequence length="499" mass="51249">MLMLGTGIASADEDVNPDGPASPLDTTQTTALGRDVDLNTIDDATRDIPVLGQVGDWMAGDGVTESVNQAVTDTAEGIAQDVVAGLTQQDGTAPAPPPAQDDVDTAALPSAADAIPEHTGDEPFTLNQATGWVAPIRVDSGSIGLTGQEAQADGVVGDNRYGLTTDLTSVREIADLGHLPARLHQAGADLSGTGDGLGEELLDISGGLIEASQNQTQQTGPGLLTGDLTVVPDGQGATRNTAGDQPADTGEGGAVVQGLATQVADRFPVFDVPADVLSRALSRISKLSPPDVADGSHINLPLNRLETVPTQLPTLLPLGRSLQRDEAPVTDPVDDLAGVFSGVLANLTDQLSADRTLPAQQRDQPQLNVTNPFGPISGDLFEVESLPIVGDLFTLAQTAQSTGLLPQRPLDQQETTELPAVLPAPAADTAPAAPARTAPLPAVEDLDVTQILPALPSLSDLRAPSLRAMPAMAGFPVVDPSTLTDTRAALASLFNRPIG</sequence>
<protein>
    <submittedName>
        <fullName evidence="2">Uncharacterized protein</fullName>
    </submittedName>
</protein>
<reference evidence="2 3" key="1">
    <citation type="submission" date="2016-12" db="EMBL/GenBank/DDBJ databases">
        <title>The draft genome sequence of Actinophytocola xinjiangensis.</title>
        <authorList>
            <person name="Wang W."/>
            <person name="Yuan L."/>
        </authorList>
    </citation>
    <scope>NUCLEOTIDE SEQUENCE [LARGE SCALE GENOMIC DNA]</scope>
    <source>
        <strain evidence="2 3">CGMCC 4.4663</strain>
    </source>
</reference>
<dbReference type="EMBL" id="MSIF01000049">
    <property type="protein sequence ID" value="OLF04296.1"/>
    <property type="molecule type" value="Genomic_DNA"/>
</dbReference>
<dbReference type="Proteomes" id="UP000185696">
    <property type="component" value="Unassembled WGS sequence"/>
</dbReference>
<evidence type="ECO:0000313" key="3">
    <source>
        <dbReference type="Proteomes" id="UP000185696"/>
    </source>
</evidence>
<keyword evidence="3" id="KW-1185">Reference proteome</keyword>
<evidence type="ECO:0000313" key="2">
    <source>
        <dbReference type="EMBL" id="OLF04296.1"/>
    </source>
</evidence>
<gene>
    <name evidence="2" type="ORF">BLA60_41395</name>
</gene>
<accession>A0A7Z0WCJ0</accession>
<evidence type="ECO:0000256" key="1">
    <source>
        <dbReference type="SAM" id="MobiDB-lite"/>
    </source>
</evidence>